<dbReference type="Proteomes" id="UP001206128">
    <property type="component" value="Unassembled WGS sequence"/>
</dbReference>
<sequence length="249" mass="25733">MLAVYIDESGGADTDIKVTVDGEEYTAQENYDLDDDGVNESAVVETDDGGHLAFSDTDGDGDADLMTEFDENGDLVSQARFDAESGEWVTVDASSDPTAQDADAQGTTGGAGQGMTVDTGDGPQQVGPATEDSDGDGVADTAVVRDDDGDVWLFTDVDGDGQADSAIEMTRDGQVTTSQHTGDGDWTVVEQGHIDEQGKYVTDSTGGRSSDEIGWDDETTSAGQSSSGGATFGGVVRIDSATGQWISPN</sequence>
<evidence type="ECO:0000313" key="2">
    <source>
        <dbReference type="EMBL" id="MCP2166235.1"/>
    </source>
</evidence>
<feature type="region of interest" description="Disordered" evidence="1">
    <location>
        <begin position="198"/>
        <end position="235"/>
    </location>
</feature>
<evidence type="ECO:0000313" key="3">
    <source>
        <dbReference type="Proteomes" id="UP001206128"/>
    </source>
</evidence>
<feature type="compositionally biased region" description="Low complexity" evidence="1">
    <location>
        <begin position="220"/>
        <end position="229"/>
    </location>
</feature>
<dbReference type="AlphaFoldDB" id="A0AAE3KGI4"/>
<keyword evidence="3" id="KW-1185">Reference proteome</keyword>
<comment type="caution">
    <text evidence="2">The sequence shown here is derived from an EMBL/GenBank/DDBJ whole genome shotgun (WGS) entry which is preliminary data.</text>
</comment>
<accession>A0AAE3KGI4</accession>
<name>A0AAE3KGI4_9PSEU</name>
<gene>
    <name evidence="2" type="ORF">LX83_003094</name>
</gene>
<dbReference type="EMBL" id="JAMTCK010000006">
    <property type="protein sequence ID" value="MCP2166235.1"/>
    <property type="molecule type" value="Genomic_DNA"/>
</dbReference>
<protein>
    <submittedName>
        <fullName evidence="2">Uncharacterized protein</fullName>
    </submittedName>
</protein>
<proteinExistence type="predicted"/>
<organism evidence="2 3">
    <name type="scientific">Goodfellowiella coeruleoviolacea</name>
    <dbReference type="NCBI Taxonomy" id="334858"/>
    <lineage>
        <taxon>Bacteria</taxon>
        <taxon>Bacillati</taxon>
        <taxon>Actinomycetota</taxon>
        <taxon>Actinomycetes</taxon>
        <taxon>Pseudonocardiales</taxon>
        <taxon>Pseudonocardiaceae</taxon>
        <taxon>Goodfellowiella</taxon>
    </lineage>
</organism>
<reference evidence="2" key="1">
    <citation type="submission" date="2022-06" db="EMBL/GenBank/DDBJ databases">
        <title>Genomic Encyclopedia of Archaeal and Bacterial Type Strains, Phase II (KMG-II): from individual species to whole genera.</title>
        <authorList>
            <person name="Goeker M."/>
        </authorList>
    </citation>
    <scope>NUCLEOTIDE SEQUENCE</scope>
    <source>
        <strain evidence="2">DSM 43935</strain>
    </source>
</reference>
<evidence type="ECO:0000256" key="1">
    <source>
        <dbReference type="SAM" id="MobiDB-lite"/>
    </source>
</evidence>
<feature type="region of interest" description="Disordered" evidence="1">
    <location>
        <begin position="92"/>
        <end position="137"/>
    </location>
</feature>